<feature type="compositionally biased region" description="Polar residues" evidence="1">
    <location>
        <begin position="54"/>
        <end position="67"/>
    </location>
</feature>
<dbReference type="Pfam" id="PF12752">
    <property type="entry name" value="SUZ"/>
    <property type="match status" value="1"/>
</dbReference>
<sequence length="189" mass="21291">MKLLLQQKERPVLRDGKLQIEWEFSAIRPPLKLSPTELDASPKYRIIQKDPSEKSQNSPTTRQLSNSLSFHERKLRYEKIREQIFAGKDIVANPTVDTPLQVRGVRQRYKDWTTTKKCISETTFDLPCDTRKFAKVEIGGKQIEGLLDSGASITCLGKDGLTFLKLIGTKIKQIQSSVKTANGSSASII</sequence>
<evidence type="ECO:0000259" key="2">
    <source>
        <dbReference type="Pfam" id="PF12752"/>
    </source>
</evidence>
<organism evidence="3 4">
    <name type="scientific">Megaselia scalaris</name>
    <name type="common">Humpbacked fly</name>
    <name type="synonym">Phora scalaris</name>
    <dbReference type="NCBI Taxonomy" id="36166"/>
    <lineage>
        <taxon>Eukaryota</taxon>
        <taxon>Metazoa</taxon>
        <taxon>Ecdysozoa</taxon>
        <taxon>Arthropoda</taxon>
        <taxon>Hexapoda</taxon>
        <taxon>Insecta</taxon>
        <taxon>Pterygota</taxon>
        <taxon>Neoptera</taxon>
        <taxon>Endopterygota</taxon>
        <taxon>Diptera</taxon>
        <taxon>Brachycera</taxon>
        <taxon>Muscomorpha</taxon>
        <taxon>Platypezoidea</taxon>
        <taxon>Phoridae</taxon>
        <taxon>Megaseliini</taxon>
        <taxon>Megaselia</taxon>
    </lineage>
</organism>
<dbReference type="EnsemblMetazoa" id="MESCA005794-RA">
    <property type="protein sequence ID" value="MESCA005794-PA"/>
    <property type="gene ID" value="MESCA005794"/>
</dbReference>
<dbReference type="Gene3D" id="2.40.70.10">
    <property type="entry name" value="Acid Proteases"/>
    <property type="match status" value="1"/>
</dbReference>
<dbReference type="SUPFAM" id="SSF50630">
    <property type="entry name" value="Acid proteases"/>
    <property type="match status" value="1"/>
</dbReference>
<accession>T1GQ90</accession>
<proteinExistence type="predicted"/>
<dbReference type="InterPro" id="IPR021109">
    <property type="entry name" value="Peptidase_aspartic_dom_sf"/>
</dbReference>
<keyword evidence="4" id="KW-1185">Reference proteome</keyword>
<evidence type="ECO:0000313" key="4">
    <source>
        <dbReference type="Proteomes" id="UP000015102"/>
    </source>
</evidence>
<dbReference type="Proteomes" id="UP000015102">
    <property type="component" value="Unassembled WGS sequence"/>
</dbReference>
<dbReference type="EMBL" id="CAQQ02041410">
    <property type="status" value="NOT_ANNOTATED_CDS"/>
    <property type="molecule type" value="Genomic_DNA"/>
</dbReference>
<dbReference type="AlphaFoldDB" id="T1GQ90"/>
<protein>
    <recommendedName>
        <fullName evidence="2">SUZ domain-containing protein</fullName>
    </recommendedName>
</protein>
<dbReference type="HOGENOM" id="CLU_1437847_0_0_1"/>
<reference evidence="4" key="1">
    <citation type="submission" date="2013-02" db="EMBL/GenBank/DDBJ databases">
        <authorList>
            <person name="Hughes D."/>
        </authorList>
    </citation>
    <scope>NUCLEOTIDE SEQUENCE</scope>
    <source>
        <strain>Durham</strain>
        <strain evidence="4">NC isolate 2 -- Noor lab</strain>
    </source>
</reference>
<feature type="region of interest" description="Disordered" evidence="1">
    <location>
        <begin position="48"/>
        <end position="67"/>
    </location>
</feature>
<name>T1GQ90_MEGSC</name>
<feature type="domain" description="SUZ" evidence="2">
    <location>
        <begin position="42"/>
        <end position="87"/>
    </location>
</feature>
<reference evidence="3" key="2">
    <citation type="submission" date="2015-06" db="UniProtKB">
        <authorList>
            <consortium name="EnsemblMetazoa"/>
        </authorList>
    </citation>
    <scope>IDENTIFICATION</scope>
</reference>
<evidence type="ECO:0000256" key="1">
    <source>
        <dbReference type="SAM" id="MobiDB-lite"/>
    </source>
</evidence>
<dbReference type="InterPro" id="IPR024771">
    <property type="entry name" value="SUZ"/>
</dbReference>
<evidence type="ECO:0000313" key="3">
    <source>
        <dbReference type="EnsemblMetazoa" id="MESCA005794-PA"/>
    </source>
</evidence>